<evidence type="ECO:0000256" key="7">
    <source>
        <dbReference type="ARBA" id="ARBA00023274"/>
    </source>
</evidence>
<organism evidence="10">
    <name type="scientific">Nyssomyia neivai</name>
    <dbReference type="NCBI Taxonomy" id="330878"/>
    <lineage>
        <taxon>Eukaryota</taxon>
        <taxon>Metazoa</taxon>
        <taxon>Ecdysozoa</taxon>
        <taxon>Arthropoda</taxon>
        <taxon>Hexapoda</taxon>
        <taxon>Insecta</taxon>
        <taxon>Pterygota</taxon>
        <taxon>Neoptera</taxon>
        <taxon>Endopterygota</taxon>
        <taxon>Diptera</taxon>
        <taxon>Nematocera</taxon>
        <taxon>Psychodoidea</taxon>
        <taxon>Psychodidae</taxon>
        <taxon>Nyssomyia</taxon>
    </lineage>
</organism>
<sequence length="109" mass="12546">MVLLSNEEFMSQLMLQAQKSKERSSFTVTFKRYDGNNKPQPREGHAKLPEPDEYMCLIRAKSKNHKLSTVVKRSDVPRVMENYARIMKVCMDGLKRVKKVKSKAKAAQG</sequence>
<evidence type="ECO:0000256" key="3">
    <source>
        <dbReference type="ARBA" id="ARBA00017926"/>
    </source>
</evidence>
<comment type="function">
    <text evidence="8">Component of the signal recognition particle (SRP) complex, a ribonucleoprotein complex that mediates the cotranslational targeting of secretory and membrane proteins to the endoplasmic reticulum (ER). SRP9 together with SRP14 and the Alu portion of the SRP RNA, constitutes the elongation arrest domain of SRP. The complex of SRP9 and SRP14 is required for SRP RNA binding.</text>
</comment>
<evidence type="ECO:0000313" key="10">
    <source>
        <dbReference type="EMBL" id="JAV10696.1"/>
    </source>
</evidence>
<feature type="compositionally biased region" description="Basic and acidic residues" evidence="9">
    <location>
        <begin position="31"/>
        <end position="50"/>
    </location>
</feature>
<accession>A0A1L8DW86</accession>
<keyword evidence="7 8" id="KW-0687">Ribonucleoprotein</keyword>
<keyword evidence="4 8" id="KW-0963">Cytoplasm</keyword>
<dbReference type="Pfam" id="PF02290">
    <property type="entry name" value="SRP14"/>
    <property type="match status" value="1"/>
</dbReference>
<dbReference type="InterPro" id="IPR009018">
    <property type="entry name" value="Signal_recog_particle_SRP9/14"/>
</dbReference>
<dbReference type="EMBL" id="GFDF01003388">
    <property type="protein sequence ID" value="JAV10696.1"/>
    <property type="molecule type" value="Transcribed_RNA"/>
</dbReference>
<keyword evidence="6 8" id="KW-0733">Signal recognition particle</keyword>
<comment type="similarity">
    <text evidence="2 8">Belongs to the SRP14 family.</text>
</comment>
<evidence type="ECO:0000256" key="9">
    <source>
        <dbReference type="SAM" id="MobiDB-lite"/>
    </source>
</evidence>
<evidence type="ECO:0000256" key="5">
    <source>
        <dbReference type="ARBA" id="ARBA00022884"/>
    </source>
</evidence>
<keyword evidence="5 8" id="KW-0694">RNA-binding</keyword>
<dbReference type="Gene3D" id="3.30.720.10">
    <property type="entry name" value="Signal recognition particle alu RNA binding heterodimer, srp9/1"/>
    <property type="match status" value="1"/>
</dbReference>
<dbReference type="SUPFAM" id="SSF54762">
    <property type="entry name" value="Signal recognition particle alu RNA binding heterodimer, SRP9/14"/>
    <property type="match status" value="1"/>
</dbReference>
<evidence type="ECO:0000256" key="2">
    <source>
        <dbReference type="ARBA" id="ARBA00010349"/>
    </source>
</evidence>
<dbReference type="GO" id="GO:0006614">
    <property type="term" value="P:SRP-dependent cotranslational protein targeting to membrane"/>
    <property type="evidence" value="ECO:0007669"/>
    <property type="project" value="UniProtKB-UniRule"/>
</dbReference>
<comment type="subunit">
    <text evidence="8">Heterodimer with SRP9; binds RNA as heterodimer. Component of a signal recognition particle (SRP) complex that consists of a 7SL RNA molecule of 300 nucleotides and six protein subunits: SRP72, SRP68, SRP54, SRP19, SRP14 and SRP9.</text>
</comment>
<protein>
    <recommendedName>
        <fullName evidence="3 8">Signal recognition particle 14 kDa protein</fullName>
        <shortName evidence="8">SRP14</shortName>
    </recommendedName>
</protein>
<evidence type="ECO:0000256" key="6">
    <source>
        <dbReference type="ARBA" id="ARBA00023135"/>
    </source>
</evidence>
<dbReference type="AlphaFoldDB" id="A0A1L8DW86"/>
<proteinExistence type="inferred from homology"/>
<evidence type="ECO:0000256" key="1">
    <source>
        <dbReference type="ARBA" id="ARBA00004496"/>
    </source>
</evidence>
<feature type="region of interest" description="Disordered" evidence="9">
    <location>
        <begin position="30"/>
        <end position="50"/>
    </location>
</feature>
<dbReference type="InterPro" id="IPR003210">
    <property type="entry name" value="Signal_recog_particle_SRP14"/>
</dbReference>
<dbReference type="GO" id="GO:0030942">
    <property type="term" value="F:endoplasmic reticulum signal peptide binding"/>
    <property type="evidence" value="ECO:0007669"/>
    <property type="project" value="UniProtKB-UniRule"/>
</dbReference>
<comment type="subcellular location">
    <subcellularLocation>
        <location evidence="1 8">Cytoplasm</location>
    </subcellularLocation>
</comment>
<dbReference type="PANTHER" id="PTHR12013">
    <property type="entry name" value="SIGNAL RECOGNITION PARTICLE 14 KD PROTEIN"/>
    <property type="match status" value="1"/>
</dbReference>
<dbReference type="GO" id="GO:0008312">
    <property type="term" value="F:7S RNA binding"/>
    <property type="evidence" value="ECO:0007669"/>
    <property type="project" value="UniProtKB-UniRule"/>
</dbReference>
<dbReference type="GO" id="GO:0005786">
    <property type="term" value="C:signal recognition particle, endoplasmic reticulum targeting"/>
    <property type="evidence" value="ECO:0007669"/>
    <property type="project" value="UniProtKB-UniRule"/>
</dbReference>
<dbReference type="FunFam" id="3.30.720.10:FF:000003">
    <property type="entry name" value="Signal recognition particle 14"/>
    <property type="match status" value="1"/>
</dbReference>
<evidence type="ECO:0000256" key="8">
    <source>
        <dbReference type="RuleBase" id="RU368100"/>
    </source>
</evidence>
<evidence type="ECO:0000256" key="4">
    <source>
        <dbReference type="ARBA" id="ARBA00022490"/>
    </source>
</evidence>
<reference evidence="10" key="1">
    <citation type="submission" date="2016-12" db="EMBL/GenBank/DDBJ databases">
        <title>An insight into the sialome and mialome of the sand fly, Nyssomyia neivai.</title>
        <authorList>
            <person name="Sebastian V."/>
            <person name="Goulart T.M."/>
            <person name="Oliveira W."/>
            <person name="Calvo E."/>
            <person name="Oliveira L.F."/>
            <person name="Pinto M.C."/>
            <person name="Rosselino A.M."/>
            <person name="Ribeiro J.M."/>
        </authorList>
    </citation>
    <scope>NUCLEOTIDE SEQUENCE</scope>
</reference>
<name>A0A1L8DW86_9DIPT</name>